<gene>
    <name evidence="3" type="ORF">ACFQ4A_11740</name>
</gene>
<organism evidence="3 4">
    <name type="scientific">Lentibacillus salinarum</name>
    <dbReference type="NCBI Taxonomy" id="446820"/>
    <lineage>
        <taxon>Bacteria</taxon>
        <taxon>Bacillati</taxon>
        <taxon>Bacillota</taxon>
        <taxon>Bacilli</taxon>
        <taxon>Bacillales</taxon>
        <taxon>Bacillaceae</taxon>
        <taxon>Lentibacillus</taxon>
    </lineage>
</organism>
<keyword evidence="4" id="KW-1185">Reference proteome</keyword>
<dbReference type="PANTHER" id="PTHR12526">
    <property type="entry name" value="GLYCOSYLTRANSFERASE"/>
    <property type="match status" value="1"/>
</dbReference>
<dbReference type="CDD" id="cd03811">
    <property type="entry name" value="GT4_GT28_WabH-like"/>
    <property type="match status" value="1"/>
</dbReference>
<dbReference type="RefSeq" id="WP_382400765.1">
    <property type="nucleotide sequence ID" value="NZ_JBHTNH010000025.1"/>
</dbReference>
<dbReference type="Pfam" id="PF13439">
    <property type="entry name" value="Glyco_transf_4"/>
    <property type="match status" value="1"/>
</dbReference>
<evidence type="ECO:0000313" key="4">
    <source>
        <dbReference type="Proteomes" id="UP001597178"/>
    </source>
</evidence>
<name>A0ABW3ZX46_9BACI</name>
<proteinExistence type="predicted"/>
<dbReference type="Gene3D" id="3.40.50.2000">
    <property type="entry name" value="Glycogen Phosphorylase B"/>
    <property type="match status" value="2"/>
</dbReference>
<evidence type="ECO:0000259" key="2">
    <source>
        <dbReference type="Pfam" id="PF13439"/>
    </source>
</evidence>
<evidence type="ECO:0000313" key="3">
    <source>
        <dbReference type="EMBL" id="MFD1362327.1"/>
    </source>
</evidence>
<reference evidence="4" key="1">
    <citation type="journal article" date="2019" name="Int. J. Syst. Evol. Microbiol.">
        <title>The Global Catalogue of Microorganisms (GCM) 10K type strain sequencing project: providing services to taxonomists for standard genome sequencing and annotation.</title>
        <authorList>
            <consortium name="The Broad Institute Genomics Platform"/>
            <consortium name="The Broad Institute Genome Sequencing Center for Infectious Disease"/>
            <person name="Wu L."/>
            <person name="Ma J."/>
        </authorList>
    </citation>
    <scope>NUCLEOTIDE SEQUENCE [LARGE SCALE GENOMIC DNA]</scope>
    <source>
        <strain evidence="4">CCUG 54822</strain>
    </source>
</reference>
<dbReference type="Pfam" id="PF00534">
    <property type="entry name" value="Glycos_transf_1"/>
    <property type="match status" value="1"/>
</dbReference>
<dbReference type="Proteomes" id="UP001597178">
    <property type="component" value="Unassembled WGS sequence"/>
</dbReference>
<dbReference type="SUPFAM" id="SSF53756">
    <property type="entry name" value="UDP-Glycosyltransferase/glycogen phosphorylase"/>
    <property type="match status" value="1"/>
</dbReference>
<dbReference type="InterPro" id="IPR001296">
    <property type="entry name" value="Glyco_trans_1"/>
</dbReference>
<accession>A0ABW3ZX46</accession>
<comment type="caution">
    <text evidence="3">The sequence shown here is derived from an EMBL/GenBank/DDBJ whole genome shotgun (WGS) entry which is preliminary data.</text>
</comment>
<evidence type="ECO:0000259" key="1">
    <source>
        <dbReference type="Pfam" id="PF00534"/>
    </source>
</evidence>
<feature type="domain" description="Glycosyl transferase family 1" evidence="1">
    <location>
        <begin position="187"/>
        <end position="304"/>
    </location>
</feature>
<feature type="domain" description="Glycosyltransferase subfamily 4-like N-terminal" evidence="2">
    <location>
        <begin position="14"/>
        <end position="173"/>
    </location>
</feature>
<dbReference type="InterPro" id="IPR028098">
    <property type="entry name" value="Glyco_trans_4-like_N"/>
</dbReference>
<protein>
    <submittedName>
        <fullName evidence="3">Glycosyltransferase</fullName>
    </submittedName>
</protein>
<dbReference type="PANTHER" id="PTHR12526:SF630">
    <property type="entry name" value="GLYCOSYLTRANSFERASE"/>
    <property type="match status" value="1"/>
</dbReference>
<sequence length="354" mass="40771">MKKIAFIMPKLSGGGAERVVSTIIRHINKNEFKCYLILFNTNGDYQESIPKEVNVEELSKRNIIGNSVQLVKIVRKIKPEILFSSMRSISVLLALLKVFFPSTTKLVFRENNTPSVSIKQSRFPWLWRIIYKTIFKYANKIVCQSDFMVNDFRHEFNYTGNNLVKIYNPVDIQMIEKESKKGSSPFPNNNKKNVIAIGKMTEQKGIDLLLKSFANYRERTRDVNLWLLGEGKEQTKYELLAASLGIDDSVHFVGRQNNPFKWMNYADLLILPSRYEGLPNVLLEALCCGCPVVTTDHPGGTNEIMEIIDCPDRIVELNWDKSWFNTLDVKKESFNNHFGLLVVINEYEKLLSEV</sequence>
<dbReference type="EMBL" id="JBHTNH010000025">
    <property type="protein sequence ID" value="MFD1362327.1"/>
    <property type="molecule type" value="Genomic_DNA"/>
</dbReference>